<accession>A0A068WJP3</accession>
<reference evidence="4" key="3">
    <citation type="submission" date="2020-10" db="UniProtKB">
        <authorList>
            <consortium name="WormBaseParasite"/>
        </authorList>
    </citation>
    <scope>IDENTIFICATION</scope>
</reference>
<dbReference type="EMBL" id="LK028578">
    <property type="protein sequence ID" value="CDS18674.1"/>
    <property type="molecule type" value="Genomic_DNA"/>
</dbReference>
<evidence type="ECO:0000313" key="3">
    <source>
        <dbReference type="Proteomes" id="UP000492820"/>
    </source>
</evidence>
<protein>
    <submittedName>
        <fullName evidence="2 4">Expressed protein</fullName>
    </submittedName>
</protein>
<proteinExistence type="predicted"/>
<evidence type="ECO:0000256" key="1">
    <source>
        <dbReference type="SAM" id="SignalP"/>
    </source>
</evidence>
<reference evidence="2" key="2">
    <citation type="submission" date="2014-06" db="EMBL/GenBank/DDBJ databases">
        <authorList>
            <person name="Aslett M."/>
        </authorList>
    </citation>
    <scope>NUCLEOTIDE SEQUENCE</scope>
</reference>
<dbReference type="WBParaSite" id="EgrG_000647300">
    <property type="protein sequence ID" value="EgrG_000647300"/>
    <property type="gene ID" value="EgrG_000647300"/>
</dbReference>
<dbReference type="Proteomes" id="UP000492820">
    <property type="component" value="Unassembled WGS sequence"/>
</dbReference>
<dbReference type="AlphaFoldDB" id="A0A068WJP3"/>
<organism evidence="2">
    <name type="scientific">Echinococcus granulosus</name>
    <name type="common">Hydatid tapeworm</name>
    <dbReference type="NCBI Taxonomy" id="6210"/>
    <lineage>
        <taxon>Eukaryota</taxon>
        <taxon>Metazoa</taxon>
        <taxon>Spiralia</taxon>
        <taxon>Lophotrochozoa</taxon>
        <taxon>Platyhelminthes</taxon>
        <taxon>Cestoda</taxon>
        <taxon>Eucestoda</taxon>
        <taxon>Cyclophyllidea</taxon>
        <taxon>Taeniidae</taxon>
        <taxon>Echinococcus</taxon>
        <taxon>Echinococcus granulosus group</taxon>
    </lineage>
</organism>
<keyword evidence="1" id="KW-0732">Signal</keyword>
<reference evidence="2 3" key="1">
    <citation type="journal article" date="2013" name="Nature">
        <title>The genomes of four tapeworm species reveal adaptations to parasitism.</title>
        <authorList>
            <person name="Tsai I.J."/>
            <person name="Zarowiecki M."/>
            <person name="Holroyd N."/>
            <person name="Garciarrubio A."/>
            <person name="Sanchez-Flores A."/>
            <person name="Brooks K.L."/>
            <person name="Tracey A."/>
            <person name="Bobes R.J."/>
            <person name="Fragoso G."/>
            <person name="Sciutto E."/>
            <person name="Aslett M."/>
            <person name="Beasley H."/>
            <person name="Bennett H.M."/>
            <person name="Cai J."/>
            <person name="Camicia F."/>
            <person name="Clark R."/>
            <person name="Cucher M."/>
            <person name="De Silva N."/>
            <person name="Day T.A."/>
            <person name="Deplazes P."/>
            <person name="Estrada K."/>
            <person name="Fernandez C."/>
            <person name="Holland P.W."/>
            <person name="Hou J."/>
            <person name="Hu S."/>
            <person name="Huckvale T."/>
            <person name="Hung S.S."/>
            <person name="Kamenetzky L."/>
            <person name="Keane J.A."/>
            <person name="Kiss F."/>
            <person name="Koziol U."/>
            <person name="Lambert O."/>
            <person name="Liu K."/>
            <person name="Luo X."/>
            <person name="Luo Y."/>
            <person name="Macchiaroli N."/>
            <person name="Nichol S."/>
            <person name="Paps J."/>
            <person name="Parkinson J."/>
            <person name="Pouchkina-Stantcheva N."/>
            <person name="Riddiford N."/>
            <person name="Rosenzvit M."/>
            <person name="Salinas G."/>
            <person name="Wasmuth J.D."/>
            <person name="Zamanian M."/>
            <person name="Zheng Y."/>
            <person name="Cai X."/>
            <person name="Soberon X."/>
            <person name="Olson P.D."/>
            <person name="Laclette J.P."/>
            <person name="Brehm K."/>
            <person name="Berriman M."/>
            <person name="Garciarrubio A."/>
            <person name="Bobes R.J."/>
            <person name="Fragoso G."/>
            <person name="Sanchez-Flores A."/>
            <person name="Estrada K."/>
            <person name="Cevallos M.A."/>
            <person name="Morett E."/>
            <person name="Gonzalez V."/>
            <person name="Portillo T."/>
            <person name="Ochoa-Leyva A."/>
            <person name="Jose M.V."/>
            <person name="Sciutto E."/>
            <person name="Landa A."/>
            <person name="Jimenez L."/>
            <person name="Valdes V."/>
            <person name="Carrero J.C."/>
            <person name="Larralde C."/>
            <person name="Morales-Montor J."/>
            <person name="Limon-Lason J."/>
            <person name="Soberon X."/>
            <person name="Laclette J.P."/>
        </authorList>
    </citation>
    <scope>NUCLEOTIDE SEQUENCE [LARGE SCALE GENOMIC DNA]</scope>
</reference>
<name>A0A068WJP3_ECHGR</name>
<evidence type="ECO:0000313" key="2">
    <source>
        <dbReference type="EMBL" id="CDS18674.1"/>
    </source>
</evidence>
<gene>
    <name evidence="2" type="ORF">EgrG_000647300</name>
</gene>
<evidence type="ECO:0000313" key="4">
    <source>
        <dbReference type="WBParaSite" id="EgrG_000647300"/>
    </source>
</evidence>
<feature type="signal peptide" evidence="1">
    <location>
        <begin position="1"/>
        <end position="24"/>
    </location>
</feature>
<sequence>MRVSLLSLTILFLLVLAVVSTADAKRHHRSGDAMLIQKKSFFRGKSKEKPKSWKQKLQDQAIKQVVKGSLKKITRKGGK</sequence>
<feature type="chain" id="PRO_5033210083" evidence="1">
    <location>
        <begin position="25"/>
        <end position="79"/>
    </location>
</feature>